<reference evidence="1 2" key="1">
    <citation type="submission" date="2018-05" db="EMBL/GenBank/DDBJ databases">
        <title>The Hungate 1000. A catalogue of reference genomes from the rumen microbiome.</title>
        <authorList>
            <person name="Kelly W."/>
        </authorList>
    </citation>
    <scope>NUCLEOTIDE SEQUENCE [LARGE SCALE GENOMIC DNA]</scope>
    <source>
        <strain evidence="1 2">NLAE-zl-C242</strain>
    </source>
</reference>
<dbReference type="OrthoDB" id="9781413at2"/>
<accession>A0A2Y9BE17</accession>
<dbReference type="PANTHER" id="PTHR10000:SF8">
    <property type="entry name" value="HAD SUPERFAMILY HYDROLASE-LIKE, TYPE 3"/>
    <property type="match status" value="1"/>
</dbReference>
<dbReference type="CDD" id="cd07516">
    <property type="entry name" value="HAD_Pase"/>
    <property type="match status" value="1"/>
</dbReference>
<dbReference type="SFLD" id="SFLDG01144">
    <property type="entry name" value="C2.B.4:_PGP_Like"/>
    <property type="match status" value="1"/>
</dbReference>
<dbReference type="SFLD" id="SFLDS00003">
    <property type="entry name" value="Haloacid_Dehalogenase"/>
    <property type="match status" value="1"/>
</dbReference>
<dbReference type="Pfam" id="PF08282">
    <property type="entry name" value="Hydrolase_3"/>
    <property type="match status" value="1"/>
</dbReference>
<dbReference type="PANTHER" id="PTHR10000">
    <property type="entry name" value="PHOSPHOSERINE PHOSPHATASE"/>
    <property type="match status" value="1"/>
</dbReference>
<evidence type="ECO:0000313" key="2">
    <source>
        <dbReference type="Proteomes" id="UP000245845"/>
    </source>
</evidence>
<dbReference type="InterPro" id="IPR000150">
    <property type="entry name" value="Cof"/>
</dbReference>
<dbReference type="PROSITE" id="PS01228">
    <property type="entry name" value="COF_1"/>
    <property type="match status" value="1"/>
</dbReference>
<dbReference type="PROSITE" id="PS01229">
    <property type="entry name" value="COF_2"/>
    <property type="match status" value="1"/>
</dbReference>
<protein>
    <submittedName>
        <fullName evidence="1">Uncharacterized protein</fullName>
    </submittedName>
</protein>
<gene>
    <name evidence="1" type="ORF">A8806_107191</name>
</gene>
<dbReference type="InterPro" id="IPR006379">
    <property type="entry name" value="HAD-SF_hydro_IIB"/>
</dbReference>
<dbReference type="SUPFAM" id="SSF56784">
    <property type="entry name" value="HAD-like"/>
    <property type="match status" value="1"/>
</dbReference>
<dbReference type="EMBL" id="QGDL01000007">
    <property type="protein sequence ID" value="PWJ29042.1"/>
    <property type="molecule type" value="Genomic_DNA"/>
</dbReference>
<dbReference type="GO" id="GO:0016791">
    <property type="term" value="F:phosphatase activity"/>
    <property type="evidence" value="ECO:0007669"/>
    <property type="project" value="TreeGrafter"/>
</dbReference>
<dbReference type="SFLD" id="SFLDG01140">
    <property type="entry name" value="C2.B:_Phosphomannomutase_and_P"/>
    <property type="match status" value="1"/>
</dbReference>
<organism evidence="1 2">
    <name type="scientific">Faecalicatena orotica</name>
    <dbReference type="NCBI Taxonomy" id="1544"/>
    <lineage>
        <taxon>Bacteria</taxon>
        <taxon>Bacillati</taxon>
        <taxon>Bacillota</taxon>
        <taxon>Clostridia</taxon>
        <taxon>Lachnospirales</taxon>
        <taxon>Lachnospiraceae</taxon>
        <taxon>Faecalicatena</taxon>
    </lineage>
</organism>
<dbReference type="NCBIfam" id="TIGR00099">
    <property type="entry name" value="Cof-subfamily"/>
    <property type="match status" value="1"/>
</dbReference>
<dbReference type="GO" id="GO:0005829">
    <property type="term" value="C:cytosol"/>
    <property type="evidence" value="ECO:0007669"/>
    <property type="project" value="TreeGrafter"/>
</dbReference>
<dbReference type="GO" id="GO:0000287">
    <property type="term" value="F:magnesium ion binding"/>
    <property type="evidence" value="ECO:0007669"/>
    <property type="project" value="TreeGrafter"/>
</dbReference>
<dbReference type="Gene3D" id="3.40.50.1000">
    <property type="entry name" value="HAD superfamily/HAD-like"/>
    <property type="match status" value="1"/>
</dbReference>
<dbReference type="InterPro" id="IPR036412">
    <property type="entry name" value="HAD-like_sf"/>
</dbReference>
<proteinExistence type="predicted"/>
<sequence>MGYKFIAADMDGTLLNQSGKITPRTLEAVKKAAEKGILFSVSTGRPIQGVEIYQPILNLKAPFITYNGAMIVLSDTRKILFQQELEKEDARKILKAGREFETTMCVWSANRLYGNVLNDRIHDYKKLSGVEPELIEDEEALLEQGITKILWYDDAGSLLKWQDELAACDFHNVTYCTSKPVFLEFFNSKVSKAAAMAKIGEMYHIRREEMIAVGDGFNDLSMIEYAGLGVAMGNAPEEVKKKAAYITASNEKDGIAEMIEKFILNT</sequence>
<keyword evidence="2" id="KW-1185">Reference proteome</keyword>
<dbReference type="NCBIfam" id="TIGR01484">
    <property type="entry name" value="HAD-SF-IIB"/>
    <property type="match status" value="1"/>
</dbReference>
<dbReference type="InterPro" id="IPR023214">
    <property type="entry name" value="HAD_sf"/>
</dbReference>
<comment type="caution">
    <text evidence="1">The sequence shown here is derived from an EMBL/GenBank/DDBJ whole genome shotgun (WGS) entry which is preliminary data.</text>
</comment>
<evidence type="ECO:0000313" key="1">
    <source>
        <dbReference type="EMBL" id="PWJ29042.1"/>
    </source>
</evidence>
<dbReference type="Gene3D" id="3.30.1240.10">
    <property type="match status" value="1"/>
</dbReference>
<dbReference type="AlphaFoldDB" id="A0A2Y9BE17"/>
<dbReference type="Proteomes" id="UP000245845">
    <property type="component" value="Unassembled WGS sequence"/>
</dbReference>
<name>A0A2Y9BE17_9FIRM</name>
<dbReference type="RefSeq" id="WP_109731575.1">
    <property type="nucleotide sequence ID" value="NZ_BAAACK010000011.1"/>
</dbReference>